<dbReference type="OrthoDB" id="6132182at2759"/>
<dbReference type="KEGG" id="bpg:Bathy07g01890"/>
<protein>
    <submittedName>
        <fullName evidence="1">Uncharacterized protein</fullName>
    </submittedName>
</protein>
<proteinExistence type="predicted"/>
<sequence>MRFRVSGFPFPFPFRFGRAFFFLFLFVFLSPGWFSPKPGGQNLHRPKSLFVRVDARGSFIGSNGVSSDGTRHHHQYEYREHAFVGYTEKTKKTKKKCTDVVQMCDSWASKGECEKNREYMFENCCCGAS</sequence>
<keyword evidence="2" id="KW-1185">Reference proteome</keyword>
<dbReference type="Proteomes" id="UP000198341">
    <property type="component" value="Chromosome 7"/>
</dbReference>
<accession>K8FHP3</accession>
<dbReference type="RefSeq" id="XP_007511946.1">
    <property type="nucleotide sequence ID" value="XM_007511884.1"/>
</dbReference>
<reference evidence="1 2" key="1">
    <citation type="submission" date="2011-10" db="EMBL/GenBank/DDBJ databases">
        <authorList>
            <person name="Genoscope - CEA"/>
        </authorList>
    </citation>
    <scope>NUCLEOTIDE SEQUENCE [LARGE SCALE GENOMIC DNA]</scope>
    <source>
        <strain evidence="1 2">RCC 1105</strain>
    </source>
</reference>
<dbReference type="EMBL" id="FO082272">
    <property type="protein sequence ID" value="CCO66034.1"/>
    <property type="molecule type" value="Genomic_DNA"/>
</dbReference>
<dbReference type="AlphaFoldDB" id="K8FHP3"/>
<gene>
    <name evidence="1" type="ORF">Bathy07g01890</name>
</gene>
<evidence type="ECO:0000313" key="1">
    <source>
        <dbReference type="EMBL" id="CCO66034.1"/>
    </source>
</evidence>
<dbReference type="GeneID" id="19014678"/>
<name>K8FHP3_9CHLO</name>
<organism evidence="1 2">
    <name type="scientific">Bathycoccus prasinos</name>
    <dbReference type="NCBI Taxonomy" id="41875"/>
    <lineage>
        <taxon>Eukaryota</taxon>
        <taxon>Viridiplantae</taxon>
        <taxon>Chlorophyta</taxon>
        <taxon>Mamiellophyceae</taxon>
        <taxon>Mamiellales</taxon>
        <taxon>Bathycoccaceae</taxon>
        <taxon>Bathycoccus</taxon>
    </lineage>
</organism>
<evidence type="ECO:0000313" key="2">
    <source>
        <dbReference type="Proteomes" id="UP000198341"/>
    </source>
</evidence>